<protein>
    <submittedName>
        <fullName evidence="1">Uncharacterized protein</fullName>
    </submittedName>
</protein>
<name>A0A135TTB7_9PEZI</name>
<dbReference type="Proteomes" id="UP000070054">
    <property type="component" value="Unassembled WGS sequence"/>
</dbReference>
<dbReference type="AlphaFoldDB" id="A0A135TTB7"/>
<dbReference type="EMBL" id="JEMN01001025">
    <property type="protein sequence ID" value="KXH51400.1"/>
    <property type="molecule type" value="Genomic_DNA"/>
</dbReference>
<gene>
    <name evidence="1" type="ORF">CNYM01_01951</name>
</gene>
<organism evidence="1 2">
    <name type="scientific">Colletotrichum nymphaeae SA-01</name>
    <dbReference type="NCBI Taxonomy" id="1460502"/>
    <lineage>
        <taxon>Eukaryota</taxon>
        <taxon>Fungi</taxon>
        <taxon>Dikarya</taxon>
        <taxon>Ascomycota</taxon>
        <taxon>Pezizomycotina</taxon>
        <taxon>Sordariomycetes</taxon>
        <taxon>Hypocreomycetidae</taxon>
        <taxon>Glomerellales</taxon>
        <taxon>Glomerellaceae</taxon>
        <taxon>Colletotrichum</taxon>
        <taxon>Colletotrichum acutatum species complex</taxon>
    </lineage>
</organism>
<sequence length="154" mass="17651">MTITSLQDLRKQATPSVELKRIKHYWLNLIPWDARGTDNDGEQHQVPPFAARPCPDWPLNRPRNKPWLFVLAFLSTTFACLVSKLAYSNEQALQSTDLFRGVQRVKDHPEFPLYASFQAGECDEAQWPGDWNHSKLPIKRQLLIDALVALTSLP</sequence>
<evidence type="ECO:0000313" key="1">
    <source>
        <dbReference type="EMBL" id="KXH51400.1"/>
    </source>
</evidence>
<accession>A0A135TTB7</accession>
<comment type="caution">
    <text evidence="1">The sequence shown here is derived from an EMBL/GenBank/DDBJ whole genome shotgun (WGS) entry which is preliminary data.</text>
</comment>
<proteinExistence type="predicted"/>
<evidence type="ECO:0000313" key="2">
    <source>
        <dbReference type="Proteomes" id="UP000070054"/>
    </source>
</evidence>
<keyword evidence="2" id="KW-1185">Reference proteome</keyword>
<reference evidence="1 2" key="1">
    <citation type="submission" date="2014-02" db="EMBL/GenBank/DDBJ databases">
        <title>The genome sequence of Colletotrichum nymphaeae SA-01.</title>
        <authorList>
            <person name="Baroncelli R."/>
            <person name="Thon M.R."/>
        </authorList>
    </citation>
    <scope>NUCLEOTIDE SEQUENCE [LARGE SCALE GENOMIC DNA]</scope>
    <source>
        <strain evidence="1 2">SA-01</strain>
    </source>
</reference>